<protein>
    <submittedName>
        <fullName evidence="1">Uncharacterized protein</fullName>
    </submittedName>
</protein>
<reference evidence="1" key="1">
    <citation type="journal article" date="2014" name="Front. Microbiol.">
        <title>High frequency of phylogenetically diverse reductive dehalogenase-homologous genes in deep subseafloor sedimentary metagenomes.</title>
        <authorList>
            <person name="Kawai M."/>
            <person name="Futagami T."/>
            <person name="Toyoda A."/>
            <person name="Takaki Y."/>
            <person name="Nishi S."/>
            <person name="Hori S."/>
            <person name="Arai W."/>
            <person name="Tsubouchi T."/>
            <person name="Morono Y."/>
            <person name="Uchiyama I."/>
            <person name="Ito T."/>
            <person name="Fujiyama A."/>
            <person name="Inagaki F."/>
            <person name="Takami H."/>
        </authorList>
    </citation>
    <scope>NUCLEOTIDE SEQUENCE</scope>
    <source>
        <strain evidence="1">Expedition CK06-06</strain>
    </source>
</reference>
<dbReference type="AlphaFoldDB" id="X1PF10"/>
<proteinExistence type="predicted"/>
<evidence type="ECO:0000313" key="1">
    <source>
        <dbReference type="EMBL" id="GAI54917.1"/>
    </source>
</evidence>
<sequence length="47" mass="5672">MVEGKTELPEFREYAERKYPELDEDLITMIEDLIEREKQRKEVMAIG</sequence>
<gene>
    <name evidence="1" type="ORF">S06H3_63211</name>
</gene>
<name>X1PF10_9ZZZZ</name>
<dbReference type="EMBL" id="BARV01041883">
    <property type="protein sequence ID" value="GAI54917.1"/>
    <property type="molecule type" value="Genomic_DNA"/>
</dbReference>
<comment type="caution">
    <text evidence="1">The sequence shown here is derived from an EMBL/GenBank/DDBJ whole genome shotgun (WGS) entry which is preliminary data.</text>
</comment>
<organism evidence="1">
    <name type="scientific">marine sediment metagenome</name>
    <dbReference type="NCBI Taxonomy" id="412755"/>
    <lineage>
        <taxon>unclassified sequences</taxon>
        <taxon>metagenomes</taxon>
        <taxon>ecological metagenomes</taxon>
    </lineage>
</organism>
<feature type="non-terminal residue" evidence="1">
    <location>
        <position position="47"/>
    </location>
</feature>
<accession>X1PF10</accession>